<proteinExistence type="predicted"/>
<keyword evidence="2" id="KW-1185">Reference proteome</keyword>
<gene>
    <name evidence="1" type="ORF">PR048_007961</name>
</gene>
<dbReference type="EMBL" id="JARBHB010000003">
    <property type="protein sequence ID" value="KAJ8888471.1"/>
    <property type="molecule type" value="Genomic_DNA"/>
</dbReference>
<name>A0ABQ9HWK3_9NEOP</name>
<accession>A0ABQ9HWK3</accession>
<protein>
    <submittedName>
        <fullName evidence="1">Uncharacterized protein</fullName>
    </submittedName>
</protein>
<evidence type="ECO:0000313" key="1">
    <source>
        <dbReference type="EMBL" id="KAJ8888471.1"/>
    </source>
</evidence>
<reference evidence="1 2" key="1">
    <citation type="submission" date="2023-02" db="EMBL/GenBank/DDBJ databases">
        <title>LHISI_Scaffold_Assembly.</title>
        <authorList>
            <person name="Stuart O.P."/>
            <person name="Cleave R."/>
            <person name="Magrath M.J.L."/>
            <person name="Mikheyev A.S."/>
        </authorList>
    </citation>
    <scope>NUCLEOTIDE SEQUENCE [LARGE SCALE GENOMIC DNA]</scope>
    <source>
        <strain evidence="1">Daus_M_001</strain>
        <tissue evidence="1">Leg muscle</tissue>
    </source>
</reference>
<comment type="caution">
    <text evidence="1">The sequence shown here is derived from an EMBL/GenBank/DDBJ whole genome shotgun (WGS) entry which is preliminary data.</text>
</comment>
<evidence type="ECO:0000313" key="2">
    <source>
        <dbReference type="Proteomes" id="UP001159363"/>
    </source>
</evidence>
<sequence>MFAPDYVPLLTEVVPLEHFATSDRRVLTGHRNLISDITDDELLSSLWHVRQHQSGSPTPIPTFPFVGSCKYLGIYLDSKLNWLLQMKHLTARVHAAISVLKAVRHTRWGSDPKMLLLIYTSFIHPCIDDGSLFMRRARLHLSATLQRLQNICLCRYLVAMHVEANIILYSLHQDYIPTKYWIKSKSYRMHVCNRLLDSLALHPIEHIVQHATDLPLC</sequence>
<dbReference type="Proteomes" id="UP001159363">
    <property type="component" value="Chromosome 3"/>
</dbReference>
<organism evidence="1 2">
    <name type="scientific">Dryococelus australis</name>
    <dbReference type="NCBI Taxonomy" id="614101"/>
    <lineage>
        <taxon>Eukaryota</taxon>
        <taxon>Metazoa</taxon>
        <taxon>Ecdysozoa</taxon>
        <taxon>Arthropoda</taxon>
        <taxon>Hexapoda</taxon>
        <taxon>Insecta</taxon>
        <taxon>Pterygota</taxon>
        <taxon>Neoptera</taxon>
        <taxon>Polyneoptera</taxon>
        <taxon>Phasmatodea</taxon>
        <taxon>Verophasmatodea</taxon>
        <taxon>Anareolatae</taxon>
        <taxon>Phasmatidae</taxon>
        <taxon>Eurycanthinae</taxon>
        <taxon>Dryococelus</taxon>
    </lineage>
</organism>